<keyword evidence="13" id="KW-1185">Reference proteome</keyword>
<dbReference type="Gene3D" id="1.20.1720.10">
    <property type="entry name" value="Multidrug resistance protein D"/>
    <property type="match status" value="1"/>
</dbReference>
<dbReference type="InterPro" id="IPR036259">
    <property type="entry name" value="MFS_trans_sf"/>
</dbReference>
<comment type="function">
    <text evidence="1">Resistance to tetracycline by an active tetracycline efflux. This is an energy-dependent process that decreases the accumulation of the antibiotic in whole cells. This protein functions as a metal-tetracycline/H(+) antiporter.</text>
</comment>
<evidence type="ECO:0000256" key="1">
    <source>
        <dbReference type="ARBA" id="ARBA00003279"/>
    </source>
</evidence>
<dbReference type="PANTHER" id="PTHR23501:SF191">
    <property type="entry name" value="VACUOLAR BASIC AMINO ACID TRANSPORTER 4"/>
    <property type="match status" value="1"/>
</dbReference>
<evidence type="ECO:0000256" key="5">
    <source>
        <dbReference type="ARBA" id="ARBA00022448"/>
    </source>
</evidence>
<feature type="transmembrane region" description="Helical" evidence="10">
    <location>
        <begin position="372"/>
        <end position="393"/>
    </location>
</feature>
<dbReference type="GO" id="GO:1990961">
    <property type="term" value="P:xenobiotic detoxification by transmembrane export across the plasma membrane"/>
    <property type="evidence" value="ECO:0007669"/>
    <property type="project" value="InterPro"/>
</dbReference>
<evidence type="ECO:0000256" key="3">
    <source>
        <dbReference type="ARBA" id="ARBA00006236"/>
    </source>
</evidence>
<keyword evidence="7 10" id="KW-0812">Transmembrane</keyword>
<evidence type="ECO:0000313" key="12">
    <source>
        <dbReference type="EMBL" id="MDA5398083.1"/>
    </source>
</evidence>
<dbReference type="PANTHER" id="PTHR23501">
    <property type="entry name" value="MAJOR FACILITATOR SUPERFAMILY"/>
    <property type="match status" value="1"/>
</dbReference>
<dbReference type="InterPro" id="IPR020846">
    <property type="entry name" value="MFS_dom"/>
</dbReference>
<evidence type="ECO:0000256" key="7">
    <source>
        <dbReference type="ARBA" id="ARBA00022692"/>
    </source>
</evidence>
<feature type="transmembrane region" description="Helical" evidence="10">
    <location>
        <begin position="344"/>
        <end position="366"/>
    </location>
</feature>
<comment type="caution">
    <text evidence="12">The sequence shown here is derived from an EMBL/GenBank/DDBJ whole genome shotgun (WGS) entry which is preliminary data.</text>
</comment>
<evidence type="ECO:0000313" key="13">
    <source>
        <dbReference type="Proteomes" id="UP001151234"/>
    </source>
</evidence>
<feature type="domain" description="Major facilitator superfamily (MFS) profile" evidence="11">
    <location>
        <begin position="15"/>
        <end position="398"/>
    </location>
</feature>
<feature type="transmembrane region" description="Helical" evidence="10">
    <location>
        <begin position="166"/>
        <end position="185"/>
    </location>
</feature>
<dbReference type="AlphaFoldDB" id="A0A9X3UF94"/>
<dbReference type="RefSeq" id="WP_267989524.1">
    <property type="nucleotide sequence ID" value="NZ_JAPJZI010000001.1"/>
</dbReference>
<gene>
    <name evidence="12" type="ORF">OQ273_05805</name>
</gene>
<feature type="transmembrane region" description="Helical" evidence="10">
    <location>
        <begin position="50"/>
        <end position="69"/>
    </location>
</feature>
<feature type="transmembrane region" description="Helical" evidence="10">
    <location>
        <begin position="12"/>
        <end position="30"/>
    </location>
</feature>
<dbReference type="PROSITE" id="PS00216">
    <property type="entry name" value="SUGAR_TRANSPORT_1"/>
    <property type="match status" value="1"/>
</dbReference>
<name>A0A9X3UF94_9HYPH</name>
<dbReference type="GO" id="GO:0042910">
    <property type="term" value="F:xenobiotic transmembrane transporter activity"/>
    <property type="evidence" value="ECO:0007669"/>
    <property type="project" value="InterPro"/>
</dbReference>
<dbReference type="PROSITE" id="PS50850">
    <property type="entry name" value="MFS"/>
    <property type="match status" value="1"/>
</dbReference>
<comment type="similarity">
    <text evidence="3 10">Belongs to the major facilitator superfamily. Bcr/CmlA family.</text>
</comment>
<comment type="similarity">
    <text evidence="4">Belongs to the major facilitator superfamily. TCR/Tet family.</text>
</comment>
<accession>A0A9X3UF94</accession>
<feature type="transmembrane region" description="Helical" evidence="10">
    <location>
        <begin position="81"/>
        <end position="100"/>
    </location>
</feature>
<evidence type="ECO:0000256" key="2">
    <source>
        <dbReference type="ARBA" id="ARBA00004651"/>
    </source>
</evidence>
<keyword evidence="5 10" id="KW-0813">Transport</keyword>
<evidence type="ECO:0000259" key="11">
    <source>
        <dbReference type="PROSITE" id="PS50850"/>
    </source>
</evidence>
<evidence type="ECO:0000256" key="8">
    <source>
        <dbReference type="ARBA" id="ARBA00022989"/>
    </source>
</evidence>
<feature type="transmembrane region" description="Helical" evidence="10">
    <location>
        <begin position="281"/>
        <end position="302"/>
    </location>
</feature>
<evidence type="ECO:0000256" key="4">
    <source>
        <dbReference type="ARBA" id="ARBA00007520"/>
    </source>
</evidence>
<organism evidence="12 13">
    <name type="scientific">Hoeflea prorocentri</name>
    <dbReference type="NCBI Taxonomy" id="1922333"/>
    <lineage>
        <taxon>Bacteria</taxon>
        <taxon>Pseudomonadati</taxon>
        <taxon>Pseudomonadota</taxon>
        <taxon>Alphaproteobacteria</taxon>
        <taxon>Hyphomicrobiales</taxon>
        <taxon>Rhizobiaceae</taxon>
        <taxon>Hoeflea</taxon>
    </lineage>
</organism>
<feature type="transmembrane region" description="Helical" evidence="10">
    <location>
        <begin position="308"/>
        <end position="332"/>
    </location>
</feature>
<feature type="transmembrane region" description="Helical" evidence="10">
    <location>
        <begin position="215"/>
        <end position="239"/>
    </location>
</feature>
<dbReference type="InterPro" id="IPR011701">
    <property type="entry name" value="MFS"/>
</dbReference>
<sequence length="410" mass="42868">MSEQSRFLDKHTPPHIITLVIVTGAGALNMNIALPSLPGIATYFGVSYSYAQLLISAYLAATAAVQLIIGPLSDRFGRRPVLLACIGIFLVASLVCIFAPNFQILLVARLVQTVIVAGLVLSRAAVRDMHEPARAASLFGYITMGMAVVPMVGPAIGGVLDEMFGWQASFLVSLLFGCLAFGLVISDMGETNKHPSANFAAQFRAYPELIRSRRFWGYALSAAFTSGSFFAFLGGAPYVSVTHLGLSPSEVGFYFALTAVGYMAGNFISGRYTERFGINSMLLSGNVISALGMVASILTFAAGSNHPLAFFGYMIFIGFGNGISLPSANAGIVSVRPHLAGSAAGLGGALMIGGGAGLSVLSGAVLSPESGAYPILYIMLISAIAGALMALYVMHVARQVALEANEPARQ</sequence>
<feature type="transmembrane region" description="Helical" evidence="10">
    <location>
        <begin position="251"/>
        <end position="269"/>
    </location>
</feature>
<dbReference type="NCBIfam" id="TIGR00710">
    <property type="entry name" value="efflux_Bcr_CflA"/>
    <property type="match status" value="1"/>
</dbReference>
<reference evidence="12" key="1">
    <citation type="submission" date="2022-11" db="EMBL/GenBank/DDBJ databases">
        <title>Draft genome sequence of Hoeflea poritis E7-10 and Hoeflea prorocentri PM5-8, separated from scleractinian coral Porites lutea and marine dinoflagellate.</title>
        <authorList>
            <person name="Zhang G."/>
            <person name="Wei Q."/>
            <person name="Cai L."/>
        </authorList>
    </citation>
    <scope>NUCLEOTIDE SEQUENCE</scope>
    <source>
        <strain evidence="12">PM5-8</strain>
    </source>
</reference>
<dbReference type="GO" id="GO:0005886">
    <property type="term" value="C:plasma membrane"/>
    <property type="evidence" value="ECO:0007669"/>
    <property type="project" value="UniProtKB-SubCell"/>
</dbReference>
<dbReference type="EMBL" id="JAPJZI010000001">
    <property type="protein sequence ID" value="MDA5398083.1"/>
    <property type="molecule type" value="Genomic_DNA"/>
</dbReference>
<dbReference type="InterPro" id="IPR004812">
    <property type="entry name" value="Efflux_drug-R_Bcr/CmlA"/>
</dbReference>
<dbReference type="CDD" id="cd17320">
    <property type="entry name" value="MFS_MdfA_MDR_like"/>
    <property type="match status" value="1"/>
</dbReference>
<keyword evidence="8 10" id="KW-1133">Transmembrane helix</keyword>
<evidence type="ECO:0000256" key="6">
    <source>
        <dbReference type="ARBA" id="ARBA00022475"/>
    </source>
</evidence>
<dbReference type="InterPro" id="IPR005829">
    <property type="entry name" value="Sugar_transporter_CS"/>
</dbReference>
<evidence type="ECO:0000256" key="10">
    <source>
        <dbReference type="RuleBase" id="RU365088"/>
    </source>
</evidence>
<feature type="transmembrane region" description="Helical" evidence="10">
    <location>
        <begin position="106"/>
        <end position="126"/>
    </location>
</feature>
<keyword evidence="6" id="KW-1003">Cell membrane</keyword>
<proteinExistence type="inferred from homology"/>
<protein>
    <recommendedName>
        <fullName evidence="10">Bcr/CflA family efflux transporter</fullName>
    </recommendedName>
</protein>
<keyword evidence="10" id="KW-0997">Cell inner membrane</keyword>
<dbReference type="Pfam" id="PF07690">
    <property type="entry name" value="MFS_1"/>
    <property type="match status" value="1"/>
</dbReference>
<evidence type="ECO:0000256" key="9">
    <source>
        <dbReference type="ARBA" id="ARBA00023136"/>
    </source>
</evidence>
<keyword evidence="9 10" id="KW-0472">Membrane</keyword>
<dbReference type="InterPro" id="IPR001958">
    <property type="entry name" value="Tet-R_TetA/multi-R_MdtG-like"/>
</dbReference>
<dbReference type="PRINTS" id="PR01035">
    <property type="entry name" value="TCRTETA"/>
</dbReference>
<feature type="transmembrane region" description="Helical" evidence="10">
    <location>
        <begin position="138"/>
        <end position="160"/>
    </location>
</feature>
<comment type="subcellular location">
    <subcellularLocation>
        <location evidence="10">Cell inner membrane</location>
        <topology evidence="10">Multi-pass membrane protein</topology>
    </subcellularLocation>
    <subcellularLocation>
        <location evidence="2">Cell membrane</location>
        <topology evidence="2">Multi-pass membrane protein</topology>
    </subcellularLocation>
</comment>
<dbReference type="Proteomes" id="UP001151234">
    <property type="component" value="Unassembled WGS sequence"/>
</dbReference>
<dbReference type="SUPFAM" id="SSF103473">
    <property type="entry name" value="MFS general substrate transporter"/>
    <property type="match status" value="1"/>
</dbReference>